<organism evidence="2 3">
    <name type="scientific">Wickerhamomyces pijperi</name>
    <name type="common">Yeast</name>
    <name type="synonym">Pichia pijperi</name>
    <dbReference type="NCBI Taxonomy" id="599730"/>
    <lineage>
        <taxon>Eukaryota</taxon>
        <taxon>Fungi</taxon>
        <taxon>Dikarya</taxon>
        <taxon>Ascomycota</taxon>
        <taxon>Saccharomycotina</taxon>
        <taxon>Saccharomycetes</taxon>
        <taxon>Phaffomycetales</taxon>
        <taxon>Wickerhamomycetaceae</taxon>
        <taxon>Wickerhamomyces</taxon>
    </lineage>
</organism>
<sequence>DAKTRFNKYLTALSEFADTWSRGLNNVQILGLLAERWNVRMTSLDELRKKSKGSFNPQLNDPSLNDLVQYDSLFLFASNEDFWRETDPLSDIPQPGSLDFGSERSSKENEFYQSLFGDLDLESTVSTESGTRND</sequence>
<feature type="region of interest" description="Disordered" evidence="1">
    <location>
        <begin position="86"/>
        <end position="105"/>
    </location>
</feature>
<name>A0A9P8Q619_WICPI</name>
<evidence type="ECO:0000313" key="3">
    <source>
        <dbReference type="Proteomes" id="UP000774326"/>
    </source>
</evidence>
<keyword evidence="3" id="KW-1185">Reference proteome</keyword>
<protein>
    <submittedName>
        <fullName evidence="2">Uncharacterized protein</fullName>
    </submittedName>
</protein>
<dbReference type="EMBL" id="JAEUBG010003082">
    <property type="protein sequence ID" value="KAH3683529.1"/>
    <property type="molecule type" value="Genomic_DNA"/>
</dbReference>
<reference evidence="2" key="2">
    <citation type="submission" date="2021-01" db="EMBL/GenBank/DDBJ databases">
        <authorList>
            <person name="Schikora-Tamarit M.A."/>
        </authorList>
    </citation>
    <scope>NUCLEOTIDE SEQUENCE</scope>
    <source>
        <strain evidence="2">CBS2887</strain>
    </source>
</reference>
<proteinExistence type="predicted"/>
<feature type="non-terminal residue" evidence="2">
    <location>
        <position position="1"/>
    </location>
</feature>
<dbReference type="AlphaFoldDB" id="A0A9P8Q619"/>
<reference evidence="2" key="1">
    <citation type="journal article" date="2021" name="Open Biol.">
        <title>Shared evolutionary footprints suggest mitochondrial oxidative damage underlies multiple complex I losses in fungi.</title>
        <authorList>
            <person name="Schikora-Tamarit M.A."/>
            <person name="Marcet-Houben M."/>
            <person name="Nosek J."/>
            <person name="Gabaldon T."/>
        </authorList>
    </citation>
    <scope>NUCLEOTIDE SEQUENCE</scope>
    <source>
        <strain evidence="2">CBS2887</strain>
    </source>
</reference>
<dbReference type="OrthoDB" id="2428527at2759"/>
<evidence type="ECO:0000313" key="2">
    <source>
        <dbReference type="EMBL" id="KAH3683529.1"/>
    </source>
</evidence>
<accession>A0A9P8Q619</accession>
<comment type="caution">
    <text evidence="2">The sequence shown here is derived from an EMBL/GenBank/DDBJ whole genome shotgun (WGS) entry which is preliminary data.</text>
</comment>
<dbReference type="Proteomes" id="UP000774326">
    <property type="component" value="Unassembled WGS sequence"/>
</dbReference>
<gene>
    <name evidence="2" type="ORF">WICPIJ_005500</name>
</gene>
<evidence type="ECO:0000256" key="1">
    <source>
        <dbReference type="SAM" id="MobiDB-lite"/>
    </source>
</evidence>